<evidence type="ECO:0000313" key="3">
    <source>
        <dbReference type="Proteomes" id="UP000039865"/>
    </source>
</evidence>
<dbReference type="InterPro" id="IPR037185">
    <property type="entry name" value="EmrE-like"/>
</dbReference>
<gene>
    <name evidence="2" type="primary">Contig11881.g12713</name>
    <name evidence="2" type="ORF">STYLEM_14206</name>
</gene>
<evidence type="ECO:0008006" key="4">
    <source>
        <dbReference type="Google" id="ProtNLM"/>
    </source>
</evidence>
<protein>
    <recommendedName>
        <fullName evidence="4">EamA domain-containing protein</fullName>
    </recommendedName>
</protein>
<feature type="transmembrane region" description="Helical" evidence="1">
    <location>
        <begin position="42"/>
        <end position="62"/>
    </location>
</feature>
<feature type="transmembrane region" description="Helical" evidence="1">
    <location>
        <begin position="181"/>
        <end position="200"/>
    </location>
</feature>
<feature type="transmembrane region" description="Helical" evidence="1">
    <location>
        <begin position="287"/>
        <end position="311"/>
    </location>
</feature>
<evidence type="ECO:0000256" key="1">
    <source>
        <dbReference type="SAM" id="Phobius"/>
    </source>
</evidence>
<dbReference type="EMBL" id="CCKQ01013471">
    <property type="protein sequence ID" value="CDW85136.1"/>
    <property type="molecule type" value="Genomic_DNA"/>
</dbReference>
<keyword evidence="1" id="KW-0812">Transmembrane</keyword>
<dbReference type="Proteomes" id="UP000039865">
    <property type="component" value="Unassembled WGS sequence"/>
</dbReference>
<name>A0A078ASZ1_STYLE</name>
<dbReference type="SUPFAM" id="SSF103481">
    <property type="entry name" value="Multidrug resistance efflux transporter EmrE"/>
    <property type="match status" value="2"/>
</dbReference>
<organism evidence="2 3">
    <name type="scientific">Stylonychia lemnae</name>
    <name type="common">Ciliate</name>
    <dbReference type="NCBI Taxonomy" id="5949"/>
    <lineage>
        <taxon>Eukaryota</taxon>
        <taxon>Sar</taxon>
        <taxon>Alveolata</taxon>
        <taxon>Ciliophora</taxon>
        <taxon>Intramacronucleata</taxon>
        <taxon>Spirotrichea</taxon>
        <taxon>Stichotrichia</taxon>
        <taxon>Sporadotrichida</taxon>
        <taxon>Oxytrichidae</taxon>
        <taxon>Stylonychinae</taxon>
        <taxon>Stylonychia</taxon>
    </lineage>
</organism>
<dbReference type="OrthoDB" id="325693at2759"/>
<feature type="transmembrane region" description="Helical" evidence="1">
    <location>
        <begin position="338"/>
        <end position="360"/>
    </location>
</feature>
<keyword evidence="1" id="KW-1133">Transmembrane helix</keyword>
<feature type="transmembrane region" description="Helical" evidence="1">
    <location>
        <begin position="263"/>
        <end position="280"/>
    </location>
</feature>
<feature type="transmembrane region" description="Helical" evidence="1">
    <location>
        <begin position="221"/>
        <end position="243"/>
    </location>
</feature>
<dbReference type="InParanoid" id="A0A078ASZ1"/>
<keyword evidence="3" id="KW-1185">Reference proteome</keyword>
<reference evidence="2 3" key="1">
    <citation type="submission" date="2014-06" db="EMBL/GenBank/DDBJ databases">
        <authorList>
            <person name="Swart Estienne"/>
        </authorList>
    </citation>
    <scope>NUCLEOTIDE SEQUENCE [LARGE SCALE GENOMIC DNA]</scope>
    <source>
        <strain evidence="2 3">130c</strain>
    </source>
</reference>
<feature type="transmembrane region" description="Helical" evidence="1">
    <location>
        <begin position="74"/>
        <end position="93"/>
    </location>
</feature>
<accession>A0A078ASZ1</accession>
<keyword evidence="1" id="KW-0472">Membrane</keyword>
<feature type="transmembrane region" description="Helical" evidence="1">
    <location>
        <begin position="155"/>
        <end position="175"/>
    </location>
</feature>
<feature type="transmembrane region" description="Helical" evidence="1">
    <location>
        <begin position="120"/>
        <end position="143"/>
    </location>
</feature>
<proteinExistence type="predicted"/>
<dbReference type="AlphaFoldDB" id="A0A078ASZ1"/>
<sequence length="363" mass="41040">MSVDHENNLKEPFLLKEQNQKKIDPNFSKNSSKIAKFFEKNYLYTGLIVGLCYGAYHFTLFLSVGQVLELRMLYLIQIVNLIYYVLYHSYFAVESKQKYGSFWSQSRSSYFLENGNLNRFVLFALVSKSIIQYLSQYVLYYILVTSVRSGISNSIIISIYGTSSILCAIAFYFVFNEKLGIRHIIGILAVTASIILIANGRYEIAGNALSKNAGVSEENKLTALIPISLAIINCCFFVVTALITRVIKVSKLSIFQYAADSQFLVSITFSLQALISHLFFESYTFYEFYLVFISSLFMVIAQIFFAGSAAYGQGGLVQAMLNIQSPFQMLLEMIFLKLYPAFMGVLGMIVCLFGALFIILTKK</sequence>
<evidence type="ECO:0000313" key="2">
    <source>
        <dbReference type="EMBL" id="CDW85136.1"/>
    </source>
</evidence>